<evidence type="ECO:0000313" key="1">
    <source>
        <dbReference type="EMBL" id="KAI7983426.1"/>
    </source>
</evidence>
<protein>
    <submittedName>
        <fullName evidence="1">Uncharacterized protein</fullName>
    </submittedName>
</protein>
<comment type="caution">
    <text evidence="1">The sequence shown here is derived from an EMBL/GenBank/DDBJ whole genome shotgun (WGS) entry which is preliminary data.</text>
</comment>
<evidence type="ECO:0000313" key="2">
    <source>
        <dbReference type="Proteomes" id="UP001060215"/>
    </source>
</evidence>
<sequence length="131" mass="15375">MMTAAEKKKITDTYNRDGDSAVMWDGQGHSVAVYFTDVKSLVRQSEIRRNDMIKNNNVWSRNRYVLDNLYVAKLFRYVHFPLCKDSHWTLVVYDIEDGSWKHFNSMRTRSEIVDVHYMEAFSLVSVLDGLS</sequence>
<gene>
    <name evidence="1" type="ORF">LOK49_LG15G01548</name>
</gene>
<dbReference type="EMBL" id="CM045768">
    <property type="protein sequence ID" value="KAI7983426.1"/>
    <property type="molecule type" value="Genomic_DNA"/>
</dbReference>
<organism evidence="1 2">
    <name type="scientific">Camellia lanceoleosa</name>
    <dbReference type="NCBI Taxonomy" id="1840588"/>
    <lineage>
        <taxon>Eukaryota</taxon>
        <taxon>Viridiplantae</taxon>
        <taxon>Streptophyta</taxon>
        <taxon>Embryophyta</taxon>
        <taxon>Tracheophyta</taxon>
        <taxon>Spermatophyta</taxon>
        <taxon>Magnoliopsida</taxon>
        <taxon>eudicotyledons</taxon>
        <taxon>Gunneridae</taxon>
        <taxon>Pentapetalae</taxon>
        <taxon>asterids</taxon>
        <taxon>Ericales</taxon>
        <taxon>Theaceae</taxon>
        <taxon>Camellia</taxon>
    </lineage>
</organism>
<name>A0ACC0F3X1_9ERIC</name>
<dbReference type="Proteomes" id="UP001060215">
    <property type="component" value="Chromosome 11"/>
</dbReference>
<proteinExistence type="predicted"/>
<reference evidence="1 2" key="1">
    <citation type="journal article" date="2022" name="Plant J.">
        <title>Chromosome-level genome of Camellia lanceoleosa provides a valuable resource for understanding genome evolution and self-incompatibility.</title>
        <authorList>
            <person name="Gong W."/>
            <person name="Xiao S."/>
            <person name="Wang L."/>
            <person name="Liao Z."/>
            <person name="Chang Y."/>
            <person name="Mo W."/>
            <person name="Hu G."/>
            <person name="Li W."/>
            <person name="Zhao G."/>
            <person name="Zhu H."/>
            <person name="Hu X."/>
            <person name="Ji K."/>
            <person name="Xiang X."/>
            <person name="Song Q."/>
            <person name="Yuan D."/>
            <person name="Jin S."/>
            <person name="Zhang L."/>
        </authorList>
    </citation>
    <scope>NUCLEOTIDE SEQUENCE [LARGE SCALE GENOMIC DNA]</scope>
    <source>
        <strain evidence="1">SQ_2022a</strain>
    </source>
</reference>
<accession>A0ACC0F3X1</accession>
<keyword evidence="2" id="KW-1185">Reference proteome</keyword>